<comment type="caution">
    <text evidence="1">The sequence shown here is derived from an EMBL/GenBank/DDBJ whole genome shotgun (WGS) entry which is preliminary data.</text>
</comment>
<keyword evidence="2" id="KW-1185">Reference proteome</keyword>
<evidence type="ECO:0000313" key="2">
    <source>
        <dbReference type="Proteomes" id="UP000262939"/>
    </source>
</evidence>
<gene>
    <name evidence="1" type="ORF">D0466_01690</name>
</gene>
<evidence type="ECO:0000313" key="1">
    <source>
        <dbReference type="EMBL" id="RFU64666.1"/>
    </source>
</evidence>
<dbReference type="OrthoDB" id="2720271at2"/>
<dbReference type="Proteomes" id="UP000262939">
    <property type="component" value="Unassembled WGS sequence"/>
</dbReference>
<accession>A0A372LGD4</accession>
<protein>
    <submittedName>
        <fullName evidence="1">Uncharacterized protein</fullName>
    </submittedName>
</protein>
<reference evidence="1 2" key="1">
    <citation type="submission" date="2018-08" db="EMBL/GenBank/DDBJ databases">
        <title>Bacillus chawlae sp. nov., Bacillus glennii sp. nov., and Bacillus saganii sp. nov. Isolated from the Vehicle Assembly Building at Kennedy Space Center where the Viking Spacecraft were Assembled.</title>
        <authorList>
            <person name="Seuylemezian A."/>
            <person name="Vaishampayan P."/>
        </authorList>
    </citation>
    <scope>NUCLEOTIDE SEQUENCE [LARGE SCALE GENOMIC DNA]</scope>
    <source>
        <strain evidence="1 2">V44-8</strain>
    </source>
</reference>
<name>A0A372LGD4_9BACI</name>
<dbReference type="EMBL" id="QVTD01000003">
    <property type="protein sequence ID" value="RFU64666.1"/>
    <property type="molecule type" value="Genomic_DNA"/>
</dbReference>
<sequence>MTMNERLLEILFREVVASLAPEKRKVYEFIVNLEDELASKSQTPEEFLGLLKNHSPHQKAANEFNLTFGKTLMLMHEIEDEITTKLELRSSKIKWIDCTEHIKINQEYNKIYLLLS</sequence>
<dbReference type="AlphaFoldDB" id="A0A372LGD4"/>
<organism evidence="1 2">
    <name type="scientific">Peribacillus glennii</name>
    <dbReference type="NCBI Taxonomy" id="2303991"/>
    <lineage>
        <taxon>Bacteria</taxon>
        <taxon>Bacillati</taxon>
        <taxon>Bacillota</taxon>
        <taxon>Bacilli</taxon>
        <taxon>Bacillales</taxon>
        <taxon>Bacillaceae</taxon>
        <taxon>Peribacillus</taxon>
    </lineage>
</organism>
<proteinExistence type="predicted"/>
<dbReference type="RefSeq" id="WP_117320841.1">
    <property type="nucleotide sequence ID" value="NZ_QVTD01000003.1"/>
</dbReference>